<dbReference type="GO" id="GO:0005615">
    <property type="term" value="C:extracellular space"/>
    <property type="evidence" value="ECO:0007669"/>
    <property type="project" value="TreeGrafter"/>
</dbReference>
<dbReference type="EMBL" id="CAJPVJ010011114">
    <property type="protein sequence ID" value="CAG2173622.1"/>
    <property type="molecule type" value="Genomic_DNA"/>
</dbReference>
<dbReference type="Gene3D" id="3.80.10.10">
    <property type="entry name" value="Ribonuclease Inhibitor"/>
    <property type="match status" value="1"/>
</dbReference>
<organism evidence="3">
    <name type="scientific">Oppiella nova</name>
    <dbReference type="NCBI Taxonomy" id="334625"/>
    <lineage>
        <taxon>Eukaryota</taxon>
        <taxon>Metazoa</taxon>
        <taxon>Ecdysozoa</taxon>
        <taxon>Arthropoda</taxon>
        <taxon>Chelicerata</taxon>
        <taxon>Arachnida</taxon>
        <taxon>Acari</taxon>
        <taxon>Acariformes</taxon>
        <taxon>Sarcoptiformes</taxon>
        <taxon>Oribatida</taxon>
        <taxon>Brachypylina</taxon>
        <taxon>Oppioidea</taxon>
        <taxon>Oppiidae</taxon>
        <taxon>Oppiella</taxon>
    </lineage>
</organism>
<dbReference type="PANTHER" id="PTHR45712">
    <property type="entry name" value="AGAP008170-PA"/>
    <property type="match status" value="1"/>
</dbReference>
<dbReference type="Pfam" id="PF13855">
    <property type="entry name" value="LRR_8"/>
    <property type="match status" value="1"/>
</dbReference>
<evidence type="ECO:0000256" key="1">
    <source>
        <dbReference type="ARBA" id="ARBA00022614"/>
    </source>
</evidence>
<dbReference type="OrthoDB" id="7318948at2759"/>
<keyword evidence="1" id="KW-0433">Leucine-rich repeat</keyword>
<dbReference type="InterPro" id="IPR050333">
    <property type="entry name" value="SLRP"/>
</dbReference>
<dbReference type="EMBL" id="OC925939">
    <property type="protein sequence ID" value="CAD7656435.1"/>
    <property type="molecule type" value="Genomic_DNA"/>
</dbReference>
<dbReference type="PANTHER" id="PTHR45712:SF22">
    <property type="entry name" value="INSULIN-LIKE GROWTH FACTOR-BINDING PROTEIN COMPLEX ACID LABILE SUBUNIT"/>
    <property type="match status" value="1"/>
</dbReference>
<keyword evidence="2" id="KW-0677">Repeat</keyword>
<dbReference type="InterPro" id="IPR001611">
    <property type="entry name" value="Leu-rich_rpt"/>
</dbReference>
<accession>A0A7R9QS31</accession>
<dbReference type="InterPro" id="IPR032675">
    <property type="entry name" value="LRR_dom_sf"/>
</dbReference>
<evidence type="ECO:0000313" key="4">
    <source>
        <dbReference type="Proteomes" id="UP000728032"/>
    </source>
</evidence>
<evidence type="ECO:0000256" key="2">
    <source>
        <dbReference type="ARBA" id="ARBA00022737"/>
    </source>
</evidence>
<protein>
    <submittedName>
        <fullName evidence="3">Uncharacterized protein</fullName>
    </submittedName>
</protein>
<keyword evidence="4" id="KW-1185">Reference proteome</keyword>
<reference evidence="3" key="1">
    <citation type="submission" date="2020-11" db="EMBL/GenBank/DDBJ databases">
        <authorList>
            <person name="Tran Van P."/>
        </authorList>
    </citation>
    <scope>NUCLEOTIDE SEQUENCE</scope>
</reference>
<dbReference type="AlphaFoldDB" id="A0A7R9QS31"/>
<proteinExistence type="predicted"/>
<dbReference type="Proteomes" id="UP000728032">
    <property type="component" value="Unassembled WGS sequence"/>
</dbReference>
<dbReference type="PROSITE" id="PS51450">
    <property type="entry name" value="LRR"/>
    <property type="match status" value="1"/>
</dbReference>
<sequence>MNEWLNLKMISLANNNIKRLNRVWFPPVLENLWSLDLSYNSIIEIPKDFFTGMPALRKLRLDNNFMKTLHDWWLGPVWNHLHEFWIDKNNMTCNPDLSWIPNATHPTFFDEGMCCSPRKQIMRYFHELRNLDEDITPLEPQSPYKSVNN</sequence>
<dbReference type="InterPro" id="IPR003591">
    <property type="entry name" value="Leu-rich_rpt_typical-subtyp"/>
</dbReference>
<dbReference type="SUPFAM" id="SSF52058">
    <property type="entry name" value="L domain-like"/>
    <property type="match status" value="1"/>
</dbReference>
<evidence type="ECO:0000313" key="3">
    <source>
        <dbReference type="EMBL" id="CAD7656435.1"/>
    </source>
</evidence>
<name>A0A7R9QS31_9ACAR</name>
<gene>
    <name evidence="3" type="ORF">ONB1V03_LOCUS13072</name>
</gene>
<dbReference type="SMART" id="SM00369">
    <property type="entry name" value="LRR_TYP"/>
    <property type="match status" value="2"/>
</dbReference>